<name>A0A0P0CUD1_9BACT</name>
<feature type="domain" description="Serine hydrolase" evidence="1">
    <location>
        <begin position="68"/>
        <end position="196"/>
    </location>
</feature>
<dbReference type="InterPro" id="IPR029058">
    <property type="entry name" value="AB_hydrolase_fold"/>
</dbReference>
<evidence type="ECO:0000313" key="3">
    <source>
        <dbReference type="Proteomes" id="UP000061382"/>
    </source>
</evidence>
<reference evidence="2 3" key="1">
    <citation type="submission" date="2015-08" db="EMBL/GenBank/DDBJ databases">
        <title>Complete genome sequence of Rufibacter tibetensis strain 1351t, a radiation-resistant bacterium from tibet plateau.</title>
        <authorList>
            <person name="Dai J."/>
        </authorList>
    </citation>
    <scope>NUCLEOTIDE SEQUENCE [LARGE SCALE GENOMIC DNA]</scope>
    <source>
        <strain evidence="2 3">1351</strain>
    </source>
</reference>
<dbReference type="InterPro" id="IPR005645">
    <property type="entry name" value="FSH-like_dom"/>
</dbReference>
<evidence type="ECO:0000259" key="1">
    <source>
        <dbReference type="Pfam" id="PF03959"/>
    </source>
</evidence>
<dbReference type="Proteomes" id="UP000061382">
    <property type="component" value="Chromosome"/>
</dbReference>
<dbReference type="PATRIC" id="fig|512763.3.peg.698"/>
<accession>A0A0P0CUD1</accession>
<dbReference type="OrthoDB" id="595091at2"/>
<dbReference type="Pfam" id="PF03959">
    <property type="entry name" value="FSH1"/>
    <property type="match status" value="1"/>
</dbReference>
<dbReference type="KEGG" id="rti:DC20_03120"/>
<proteinExistence type="predicted"/>
<organism evidence="2 3">
    <name type="scientific">Rufibacter tibetensis</name>
    <dbReference type="NCBI Taxonomy" id="512763"/>
    <lineage>
        <taxon>Bacteria</taxon>
        <taxon>Pseudomonadati</taxon>
        <taxon>Bacteroidota</taxon>
        <taxon>Cytophagia</taxon>
        <taxon>Cytophagales</taxon>
        <taxon>Hymenobacteraceae</taxon>
        <taxon>Rufibacter</taxon>
    </lineage>
</organism>
<evidence type="ECO:0000313" key="2">
    <source>
        <dbReference type="EMBL" id="ALJ01159.1"/>
    </source>
</evidence>
<dbReference type="STRING" id="512763.DC20_03120"/>
<dbReference type="Gene3D" id="3.40.50.1820">
    <property type="entry name" value="alpha/beta hydrolase"/>
    <property type="match status" value="1"/>
</dbReference>
<dbReference type="SUPFAM" id="SSF53474">
    <property type="entry name" value="alpha/beta-Hydrolases"/>
    <property type="match status" value="1"/>
</dbReference>
<dbReference type="AlphaFoldDB" id="A0A0P0CUD1"/>
<protein>
    <recommendedName>
        <fullName evidence="1">Serine hydrolase domain-containing protein</fullName>
    </recommendedName>
</protein>
<dbReference type="EMBL" id="CP012643">
    <property type="protein sequence ID" value="ALJ01159.1"/>
    <property type="molecule type" value="Genomic_DNA"/>
</dbReference>
<sequence>MQVPRTAHLYQAGLLSTDTKHLWIVLHGYGQLARYFVRHFEGMADEQTAILAPEGLSRFYLEGFSGRVGATWMTKEERLHEISDYISYLNLVRETALQEAPNATLHVLGFSQGGATACRWLVQAQWPIAQLVLWAGVFPDDMELASMGQALAHARLTYVYGLQDSFVAEDKVQTQLARVQVAGLHPEIITFEGKHELNKEVLFRLKQRSLS</sequence>
<gene>
    <name evidence="2" type="ORF">DC20_03120</name>
</gene>
<keyword evidence="3" id="KW-1185">Reference proteome</keyword>